<organism evidence="2 3">
    <name type="scientific">Cannabis sativa</name>
    <name type="common">Hemp</name>
    <name type="synonym">Marijuana</name>
    <dbReference type="NCBI Taxonomy" id="3483"/>
    <lineage>
        <taxon>Eukaryota</taxon>
        <taxon>Viridiplantae</taxon>
        <taxon>Streptophyta</taxon>
        <taxon>Embryophyta</taxon>
        <taxon>Tracheophyta</taxon>
        <taxon>Spermatophyta</taxon>
        <taxon>Magnoliopsida</taxon>
        <taxon>eudicotyledons</taxon>
        <taxon>Gunneridae</taxon>
        <taxon>Pentapetalae</taxon>
        <taxon>rosids</taxon>
        <taxon>fabids</taxon>
        <taxon>Rosales</taxon>
        <taxon>Cannabaceae</taxon>
        <taxon>Cannabis</taxon>
    </lineage>
</organism>
<accession>A0A7J6GF42</accession>
<feature type="domain" description="NLP1-9 GAF" evidence="1">
    <location>
        <begin position="6"/>
        <end position="73"/>
    </location>
</feature>
<evidence type="ECO:0000313" key="3">
    <source>
        <dbReference type="Proteomes" id="UP000583929"/>
    </source>
</evidence>
<dbReference type="AlphaFoldDB" id="A0A7J6GF42"/>
<evidence type="ECO:0000313" key="2">
    <source>
        <dbReference type="EMBL" id="KAF4381447.1"/>
    </source>
</evidence>
<feature type="non-terminal residue" evidence="2">
    <location>
        <position position="1"/>
    </location>
</feature>
<name>A0A7J6GF42_CANSA</name>
<proteinExistence type="predicted"/>
<comment type="caution">
    <text evidence="2">The sequence shown here is derived from an EMBL/GenBank/DDBJ whole genome shotgun (WGS) entry which is preliminary data.</text>
</comment>
<keyword evidence="3" id="KW-1185">Reference proteome</keyword>
<dbReference type="Proteomes" id="UP000583929">
    <property type="component" value="Unassembled WGS sequence"/>
</dbReference>
<gene>
    <name evidence="2" type="ORF">G4B88_029802</name>
</gene>
<protein>
    <recommendedName>
        <fullName evidence="1">NLP1-9 GAF domain-containing protein</fullName>
    </recommendedName>
</protein>
<reference evidence="2 3" key="1">
    <citation type="journal article" date="2020" name="bioRxiv">
        <title>Sequence and annotation of 42 cannabis genomes reveals extensive copy number variation in cannabinoid synthesis and pathogen resistance genes.</title>
        <authorList>
            <person name="Mckernan K.J."/>
            <person name="Helbert Y."/>
            <person name="Kane L.T."/>
            <person name="Ebling H."/>
            <person name="Zhang L."/>
            <person name="Liu B."/>
            <person name="Eaton Z."/>
            <person name="Mclaughlin S."/>
            <person name="Kingan S."/>
            <person name="Baybayan P."/>
            <person name="Concepcion G."/>
            <person name="Jordan M."/>
            <person name="Riva A."/>
            <person name="Barbazuk W."/>
            <person name="Harkins T."/>
        </authorList>
    </citation>
    <scope>NUCLEOTIDE SEQUENCE [LARGE SCALE GENOMIC DNA]</scope>
    <source>
        <strain evidence="3">cv. Jamaican Lion 4</strain>
        <tissue evidence="2">Leaf</tissue>
    </source>
</reference>
<dbReference type="InterPro" id="IPR055081">
    <property type="entry name" value="NLP1-9_GAF"/>
</dbReference>
<sequence>LILSALSKNQKDALAEVTDVLRAICHAHRFLLALTGIPCLNKGTSNEVAMGVEGGLRCDSNTEGLVVESSMSQVYKSQKKSASRQNSYSTLIVKMEEMSDVKMYSNQIPIR</sequence>
<dbReference type="Pfam" id="PF22922">
    <property type="entry name" value="GAF_NLP"/>
    <property type="match status" value="1"/>
</dbReference>
<evidence type="ECO:0000259" key="1">
    <source>
        <dbReference type="Pfam" id="PF22922"/>
    </source>
</evidence>
<dbReference type="EMBL" id="JAATIQ010000109">
    <property type="protein sequence ID" value="KAF4381447.1"/>
    <property type="molecule type" value="Genomic_DNA"/>
</dbReference>